<accession>A0AAD9SET6</accession>
<evidence type="ECO:0000256" key="1">
    <source>
        <dbReference type="SAM" id="MobiDB-lite"/>
    </source>
</evidence>
<feature type="compositionally biased region" description="Acidic residues" evidence="1">
    <location>
        <begin position="246"/>
        <end position="259"/>
    </location>
</feature>
<proteinExistence type="predicted"/>
<name>A0AAD9SET6_PHOAM</name>
<keyword evidence="3" id="KW-1185">Reference proteome</keyword>
<protein>
    <submittedName>
        <fullName evidence="2">Uncharacterized protein</fullName>
    </submittedName>
</protein>
<dbReference type="Proteomes" id="UP001265746">
    <property type="component" value="Unassembled WGS sequence"/>
</dbReference>
<comment type="caution">
    <text evidence="2">The sequence shown here is derived from an EMBL/GenBank/DDBJ whole genome shotgun (WGS) entry which is preliminary data.</text>
</comment>
<evidence type="ECO:0000313" key="3">
    <source>
        <dbReference type="Proteomes" id="UP001265746"/>
    </source>
</evidence>
<feature type="compositionally biased region" description="Low complexity" evidence="1">
    <location>
        <begin position="196"/>
        <end position="210"/>
    </location>
</feature>
<feature type="region of interest" description="Disordered" evidence="1">
    <location>
        <begin position="142"/>
        <end position="323"/>
    </location>
</feature>
<feature type="compositionally biased region" description="Acidic residues" evidence="1">
    <location>
        <begin position="297"/>
        <end position="323"/>
    </location>
</feature>
<dbReference type="AlphaFoldDB" id="A0AAD9SET6"/>
<sequence length="323" mass="34782">MPPKQARTIAQLAASGIIRSAQGLNRQEQGELLIWARAQGMTYREIIQRFGFTQTEEGLRTWHYVLINDRPPRVPTFTALDDQLLRAAVQLFATGPLDQEKSINGIWKAVKEYIQRNGGTTSAGVTTLKKRWLAIRNQPAGASAAAGSSAAPSASRTRGGAARTGSIHATGSLARSFPVPTNPAPTTPTRGDKGKAAAGGSNKSSGAKAGFDGISGSSSNPALKWGEYSPLSKEEQREVLGGETLTSDEDEEEEDDDNASDSHSDSGDNPAMKWGHYSPLSKEERAEVLGEDNSTSSDEEEEEEEEQQQQEEEESDEESDESD</sequence>
<dbReference type="EMBL" id="JAUJFL010000004">
    <property type="protein sequence ID" value="KAK2604751.1"/>
    <property type="molecule type" value="Genomic_DNA"/>
</dbReference>
<evidence type="ECO:0000313" key="2">
    <source>
        <dbReference type="EMBL" id="KAK2604751.1"/>
    </source>
</evidence>
<feature type="compositionally biased region" description="Low complexity" evidence="1">
    <location>
        <begin position="142"/>
        <end position="166"/>
    </location>
</feature>
<reference evidence="2" key="1">
    <citation type="submission" date="2023-06" db="EMBL/GenBank/DDBJ databases">
        <authorList>
            <person name="Noh H."/>
        </authorList>
    </citation>
    <scope>NUCLEOTIDE SEQUENCE</scope>
    <source>
        <strain evidence="2">DUCC20226</strain>
    </source>
</reference>
<gene>
    <name evidence="2" type="ORF">N8I77_007652</name>
</gene>
<organism evidence="2 3">
    <name type="scientific">Phomopsis amygdali</name>
    <name type="common">Fusicoccum amygdali</name>
    <dbReference type="NCBI Taxonomy" id="1214568"/>
    <lineage>
        <taxon>Eukaryota</taxon>
        <taxon>Fungi</taxon>
        <taxon>Dikarya</taxon>
        <taxon>Ascomycota</taxon>
        <taxon>Pezizomycotina</taxon>
        <taxon>Sordariomycetes</taxon>
        <taxon>Sordariomycetidae</taxon>
        <taxon>Diaporthales</taxon>
        <taxon>Diaporthaceae</taxon>
        <taxon>Diaporthe</taxon>
    </lineage>
</organism>